<dbReference type="Pfam" id="PF02687">
    <property type="entry name" value="FtsX"/>
    <property type="match status" value="2"/>
</dbReference>
<evidence type="ECO:0000313" key="11">
    <source>
        <dbReference type="Proteomes" id="UP000641206"/>
    </source>
</evidence>
<keyword evidence="4 8" id="KW-1133">Transmembrane helix</keyword>
<evidence type="ECO:0000259" key="9">
    <source>
        <dbReference type="Pfam" id="PF02687"/>
    </source>
</evidence>
<evidence type="ECO:0000256" key="2">
    <source>
        <dbReference type="ARBA" id="ARBA00022475"/>
    </source>
</evidence>
<dbReference type="InterPro" id="IPR050250">
    <property type="entry name" value="Macrolide_Exporter_MacB"/>
</dbReference>
<feature type="compositionally biased region" description="Basic and acidic residues" evidence="7">
    <location>
        <begin position="933"/>
        <end position="943"/>
    </location>
</feature>
<comment type="subcellular location">
    <subcellularLocation>
        <location evidence="1">Cell membrane</location>
        <topology evidence="1">Multi-pass membrane protein</topology>
    </subcellularLocation>
</comment>
<dbReference type="PANTHER" id="PTHR30572">
    <property type="entry name" value="MEMBRANE COMPONENT OF TRANSPORTER-RELATED"/>
    <property type="match status" value="1"/>
</dbReference>
<keyword evidence="11" id="KW-1185">Reference proteome</keyword>
<dbReference type="RefSeq" id="WP_188734886.1">
    <property type="nucleotide sequence ID" value="NZ_BMLW01000007.1"/>
</dbReference>
<keyword evidence="5 8" id="KW-0472">Membrane</keyword>
<evidence type="ECO:0000256" key="4">
    <source>
        <dbReference type="ARBA" id="ARBA00022989"/>
    </source>
</evidence>
<keyword evidence="2" id="KW-1003">Cell membrane</keyword>
<feature type="transmembrane region" description="Helical" evidence="8">
    <location>
        <begin position="640"/>
        <end position="662"/>
    </location>
</feature>
<evidence type="ECO:0000256" key="1">
    <source>
        <dbReference type="ARBA" id="ARBA00004651"/>
    </source>
</evidence>
<accession>A0ABQ2NW97</accession>
<evidence type="ECO:0000256" key="6">
    <source>
        <dbReference type="ARBA" id="ARBA00038076"/>
    </source>
</evidence>
<feature type="transmembrane region" description="Helical" evidence="8">
    <location>
        <begin position="831"/>
        <end position="853"/>
    </location>
</feature>
<gene>
    <name evidence="10" type="ORF">GCM10011346_26970</name>
</gene>
<evidence type="ECO:0000256" key="3">
    <source>
        <dbReference type="ARBA" id="ARBA00022692"/>
    </source>
</evidence>
<feature type="transmembrane region" description="Helical" evidence="8">
    <location>
        <begin position="794"/>
        <end position="819"/>
    </location>
</feature>
<dbReference type="Proteomes" id="UP000641206">
    <property type="component" value="Unassembled WGS sequence"/>
</dbReference>
<proteinExistence type="inferred from homology"/>
<dbReference type="PANTHER" id="PTHR30572:SF4">
    <property type="entry name" value="ABC TRANSPORTER PERMEASE YTRF"/>
    <property type="match status" value="1"/>
</dbReference>
<comment type="similarity">
    <text evidence="6">Belongs to the ABC-4 integral membrane protein family.</text>
</comment>
<evidence type="ECO:0000313" key="10">
    <source>
        <dbReference type="EMBL" id="GGP12144.1"/>
    </source>
</evidence>
<evidence type="ECO:0000256" key="8">
    <source>
        <dbReference type="SAM" id="Phobius"/>
    </source>
</evidence>
<name>A0ABQ2NW97_9BACI</name>
<sequence length="1087" mass="121807">MIRFIWENWRRRKERLILSLIGALIISAGLTYLVGASDASKGTIVNTLQDSWTASYDILVRPEGSRSITEEQGLLEPNYLSGMDGGISVEQYEAVKQIQNIEIAAPISMIGYASYTVNFQPIEIEENGIYRQRLEQIMDNGVQDINTTSDYYFAYGDWPVTEENLAGKGSEYGVGSTPNYLSVYTQALLAGVDPEQEAKLVGLEEAVIPTGDSRYFRDEDTGVRTNDTSGLDSIRFPVIVSTHAFDDKQVEFTLERLNIPFDEGTANNTLEEIKDNGGTDYLDTFSGQDGKHYAYSSEEAFSMLVNSITGVDIETGESIETNTVDDSVTWMNFRPSPLEYHTINSPFEDRWPFAYQVEPFANNLETKPDFVGIHSFREPKVFGEVSSDWIRISPNWIGFYDPGKLDISTDPTNELPMETYRPATAELVIDANNEPVNPSVILKPTDNPYDFLTNPPNMLTTIDAAEEILGEAPISAIRVKVTGVTEMNEESQAILEKVAAEIEAETGLITDITLGSSPQLALTYVPAINEDEAIGWLQQPWVNIGSSISVFRESKIGYFGIIASVITVAIIYVWASMIMSLLARRKEFAVLLSLGWRPGQLSKLLFIEAGIIGCFVAMVSWSILGYVYLSADVFISPMRFLLTGLAGLLIYLCGAIIPAISIRNIRPYETIRIGEFSKRARGFFRTQGVFSMAVNHFMGKWRRSLLSIISIALPTGLLVLFLHITFRLQGIMYTTWLGQYTALEVSTLHYTAMIVALIIAIMTTSEIMWQNISEREQEMVLLKAIGWKNSSVRLLIWSEGILSGVFAAIIGLAFAFSSMWVMYGQFPTDEIAFILCTGLIPVLIGVIGTIIPAERAVRMNPNRGISGYYSNKKSSDKKLKAVIIGALAILTGSFIYMMVQVIPEISESASSNEAVPDNEIAPTQGELLEAEKNEDKENMKQEEQNEQEENTDLAEERYDVVLDRDERLSWSVVEYYIDEVNEDFSEDGEAGLLEIEFTYINKDNREHQMNLNQNFTIRSSGDAFGEVYKPIDIEVIKKKNWNEEEGWLESEGEITAVMRFEVPEQDADYLFHFSSYEYPGGILFVLR</sequence>
<feature type="transmembrane region" description="Helical" evidence="8">
    <location>
        <begin position="556"/>
        <end position="583"/>
    </location>
</feature>
<evidence type="ECO:0000256" key="7">
    <source>
        <dbReference type="SAM" id="MobiDB-lite"/>
    </source>
</evidence>
<feature type="domain" description="ABC3 transporter permease C-terminal" evidence="9">
    <location>
        <begin position="751"/>
        <end position="861"/>
    </location>
</feature>
<organism evidence="10 11">
    <name type="scientific">Oceanobacillus neutriphilus</name>
    <dbReference type="NCBI Taxonomy" id="531815"/>
    <lineage>
        <taxon>Bacteria</taxon>
        <taxon>Bacillati</taxon>
        <taxon>Bacillota</taxon>
        <taxon>Bacilli</taxon>
        <taxon>Bacillales</taxon>
        <taxon>Bacillaceae</taxon>
        <taxon>Oceanobacillus</taxon>
    </lineage>
</organism>
<feature type="transmembrane region" description="Helical" evidence="8">
    <location>
        <begin position="705"/>
        <end position="728"/>
    </location>
</feature>
<keyword evidence="3 8" id="KW-0812">Transmembrane</keyword>
<feature type="domain" description="ABC3 transporter permease C-terminal" evidence="9">
    <location>
        <begin position="561"/>
        <end position="666"/>
    </location>
</feature>
<dbReference type="EMBL" id="BMLW01000007">
    <property type="protein sequence ID" value="GGP12144.1"/>
    <property type="molecule type" value="Genomic_DNA"/>
</dbReference>
<feature type="transmembrane region" description="Helical" evidence="8">
    <location>
        <begin position="881"/>
        <end position="899"/>
    </location>
</feature>
<evidence type="ECO:0000256" key="5">
    <source>
        <dbReference type="ARBA" id="ARBA00023136"/>
    </source>
</evidence>
<reference evidence="11" key="1">
    <citation type="journal article" date="2019" name="Int. J. Syst. Evol. Microbiol.">
        <title>The Global Catalogue of Microorganisms (GCM) 10K type strain sequencing project: providing services to taxonomists for standard genome sequencing and annotation.</title>
        <authorList>
            <consortium name="The Broad Institute Genomics Platform"/>
            <consortium name="The Broad Institute Genome Sequencing Center for Infectious Disease"/>
            <person name="Wu L."/>
            <person name="Ma J."/>
        </authorList>
    </citation>
    <scope>NUCLEOTIDE SEQUENCE [LARGE SCALE GENOMIC DNA]</scope>
    <source>
        <strain evidence="11">CGMCC 1.7693</strain>
    </source>
</reference>
<feature type="transmembrane region" description="Helical" evidence="8">
    <location>
        <begin position="748"/>
        <end position="769"/>
    </location>
</feature>
<dbReference type="InterPro" id="IPR003838">
    <property type="entry name" value="ABC3_permease_C"/>
</dbReference>
<feature type="compositionally biased region" description="Acidic residues" evidence="7">
    <location>
        <begin position="944"/>
        <end position="953"/>
    </location>
</feature>
<feature type="transmembrane region" description="Helical" evidence="8">
    <location>
        <begin position="604"/>
        <end position="628"/>
    </location>
</feature>
<protein>
    <recommendedName>
        <fullName evidence="9">ABC3 transporter permease C-terminal domain-containing protein</fullName>
    </recommendedName>
</protein>
<comment type="caution">
    <text evidence="10">The sequence shown here is derived from an EMBL/GenBank/DDBJ whole genome shotgun (WGS) entry which is preliminary data.</text>
</comment>
<feature type="region of interest" description="Disordered" evidence="7">
    <location>
        <begin position="933"/>
        <end position="954"/>
    </location>
</feature>